<feature type="compositionally biased region" description="Pro residues" evidence="2">
    <location>
        <begin position="127"/>
        <end position="153"/>
    </location>
</feature>
<feature type="compositionally biased region" description="Low complexity" evidence="2">
    <location>
        <begin position="209"/>
        <end position="226"/>
    </location>
</feature>
<sequence>MKKLIVTFAILVVALLVAIYIAMAPLASPTSSDGINGLLMSLDGMVDAIESGVGRSVGALIALGTGVVLAMIAGIALSNSGSNGGYAESYGDEAEGARFTPFTPSPADDEVALEEPVARPREEIRPAPAPAPKPVAAPRPTPAPAPAPVQQPEPEPEAEIDPTPVPRIAVDDGDDDESAYDLSGHLADPANRGSAAFVPKSKAAPKADVVPPVEVSAPAPSQAPVEEQPELPDFPPAPDLGNPPVVVLVRKEREAARDWFADTSWFGGLPRLGGKAWPRGASGHPMPFAAQIDLAALAAACPGTAIAQDGSLAFFLGEGAVVHVEGEGHDFAEPPQDLAPAFDEGGEPLPAVPSRLSRWFFPFWPVSLHPAPVTEAERASGEVASLVEARMAQPVAGRDHTFFAVGVGESVEALWWHGVLHLVARLEEALDHSGEPLAERRAVLEQARAMLAEIEQDPGIDADEREDMREDFEAQEAELVQLEQQRAALPEMIGALEGFAQGRDPWTALTSEELDVLRDFLPEVHERFGELIRHHAPGALGELATISLRAMISGPSEAVAAIPPETLARLNGEYRQPPEALHAMFMPVPGRGQDEIALLELAYDDLMEWGWPEEGRLRFLIAPAHAAAGRWDMARLVFTTD</sequence>
<dbReference type="EMBL" id="JADZGI010000001">
    <property type="protein sequence ID" value="MBH0111985.1"/>
    <property type="molecule type" value="Genomic_DNA"/>
</dbReference>
<gene>
    <name evidence="3" type="ORF">I5E68_03330</name>
</gene>
<accession>A0A931MJY9</accession>
<dbReference type="Gene3D" id="2.30.320.10">
    <property type="entry name" value="YwqG-like"/>
    <property type="match status" value="1"/>
</dbReference>
<dbReference type="Pfam" id="PF09234">
    <property type="entry name" value="DUF1963"/>
    <property type="match status" value="1"/>
</dbReference>
<dbReference type="AlphaFoldDB" id="A0A931MJY9"/>
<organism evidence="3 4">
    <name type="scientific">Novosphingobium aureum</name>
    <dbReference type="NCBI Taxonomy" id="2792964"/>
    <lineage>
        <taxon>Bacteria</taxon>
        <taxon>Pseudomonadati</taxon>
        <taxon>Pseudomonadota</taxon>
        <taxon>Alphaproteobacteria</taxon>
        <taxon>Sphingomonadales</taxon>
        <taxon>Sphingomonadaceae</taxon>
        <taxon>Novosphingobium</taxon>
    </lineage>
</organism>
<evidence type="ECO:0000256" key="1">
    <source>
        <dbReference type="SAM" id="Coils"/>
    </source>
</evidence>
<feature type="coiled-coil region" evidence="1">
    <location>
        <begin position="437"/>
        <end position="485"/>
    </location>
</feature>
<dbReference type="RefSeq" id="WP_197160759.1">
    <property type="nucleotide sequence ID" value="NZ_JADZGI010000001.1"/>
</dbReference>
<name>A0A931MJY9_9SPHN</name>
<keyword evidence="4" id="KW-1185">Reference proteome</keyword>
<dbReference type="InterPro" id="IPR035948">
    <property type="entry name" value="YwqG-like_sf"/>
</dbReference>
<dbReference type="InterPro" id="IPR015315">
    <property type="entry name" value="DUF1963"/>
</dbReference>
<evidence type="ECO:0000256" key="2">
    <source>
        <dbReference type="SAM" id="MobiDB-lite"/>
    </source>
</evidence>
<dbReference type="Proteomes" id="UP000617634">
    <property type="component" value="Unassembled WGS sequence"/>
</dbReference>
<dbReference type="SUPFAM" id="SSF103032">
    <property type="entry name" value="Hypothetical protein YwqG"/>
    <property type="match status" value="1"/>
</dbReference>
<reference evidence="3" key="1">
    <citation type="submission" date="2020-11" db="EMBL/GenBank/DDBJ databases">
        <title>Novosphingobium aureum sp. nov., a marine bacterium isolated from sediment of a salt flat.</title>
        <authorList>
            <person name="Yoo Y."/>
            <person name="Kim J.-J."/>
        </authorList>
    </citation>
    <scope>NUCLEOTIDE SEQUENCE</scope>
    <source>
        <strain evidence="3">YJ-S2-02</strain>
    </source>
</reference>
<feature type="region of interest" description="Disordered" evidence="2">
    <location>
        <begin position="96"/>
        <end position="241"/>
    </location>
</feature>
<keyword evidence="1" id="KW-0175">Coiled coil</keyword>
<proteinExistence type="predicted"/>
<evidence type="ECO:0000313" key="4">
    <source>
        <dbReference type="Proteomes" id="UP000617634"/>
    </source>
</evidence>
<protein>
    <submittedName>
        <fullName evidence="3">DUF1963 domain-containing protein</fullName>
    </submittedName>
</protein>
<evidence type="ECO:0000313" key="3">
    <source>
        <dbReference type="EMBL" id="MBH0111985.1"/>
    </source>
</evidence>
<feature type="compositionally biased region" description="Basic and acidic residues" evidence="2">
    <location>
        <begin position="116"/>
        <end position="125"/>
    </location>
</feature>
<comment type="caution">
    <text evidence="3">The sequence shown here is derived from an EMBL/GenBank/DDBJ whole genome shotgun (WGS) entry which is preliminary data.</text>
</comment>